<proteinExistence type="inferred from homology"/>
<evidence type="ECO:0000256" key="2">
    <source>
        <dbReference type="HAMAP-Rule" id="MF_00659"/>
    </source>
</evidence>
<evidence type="ECO:0000256" key="1">
    <source>
        <dbReference type="ARBA" id="ARBA00008460"/>
    </source>
</evidence>
<dbReference type="PANTHER" id="PTHR38036:SF1">
    <property type="entry name" value="UPF0250 PROTEIN YBED"/>
    <property type="match status" value="1"/>
</dbReference>
<organism evidence="3 4">
    <name type="scientific">SAR92 clade bacterium H455</name>
    <dbReference type="NCBI Taxonomy" id="2974818"/>
    <lineage>
        <taxon>Bacteria</taxon>
        <taxon>Pseudomonadati</taxon>
        <taxon>Pseudomonadota</taxon>
        <taxon>Gammaproteobacteria</taxon>
        <taxon>Cellvibrionales</taxon>
        <taxon>Porticoccaceae</taxon>
        <taxon>SAR92 clade</taxon>
    </lineage>
</organism>
<comment type="similarity">
    <text evidence="1 2">Belongs to the UPF0250 family.</text>
</comment>
<name>A0ABY5TPE7_9GAMM</name>
<keyword evidence="4" id="KW-1185">Reference proteome</keyword>
<dbReference type="EMBL" id="CP103416">
    <property type="protein sequence ID" value="UVW35703.1"/>
    <property type="molecule type" value="Genomic_DNA"/>
</dbReference>
<evidence type="ECO:0000313" key="4">
    <source>
        <dbReference type="Proteomes" id="UP001059934"/>
    </source>
</evidence>
<dbReference type="PANTHER" id="PTHR38036">
    <property type="entry name" value="UPF0250 PROTEIN YBED"/>
    <property type="match status" value="1"/>
</dbReference>
<gene>
    <name evidence="3" type="ORF">NYF23_03595</name>
</gene>
<dbReference type="InterPro" id="IPR007454">
    <property type="entry name" value="UPF0250_YbeD-like"/>
</dbReference>
<dbReference type="Gene3D" id="3.30.70.260">
    <property type="match status" value="1"/>
</dbReference>
<accession>A0ABY5TPE7</accession>
<dbReference type="HAMAP" id="MF_00659">
    <property type="entry name" value="UPF0250"/>
    <property type="match status" value="1"/>
</dbReference>
<dbReference type="SUPFAM" id="SSF117991">
    <property type="entry name" value="YbeD/HP0495-like"/>
    <property type="match status" value="1"/>
</dbReference>
<dbReference type="Proteomes" id="UP001059934">
    <property type="component" value="Chromosome"/>
</dbReference>
<dbReference type="Pfam" id="PF04359">
    <property type="entry name" value="DUF493"/>
    <property type="match status" value="1"/>
</dbReference>
<dbReference type="InterPro" id="IPR027471">
    <property type="entry name" value="YbeD-like_sf"/>
</dbReference>
<protein>
    <recommendedName>
        <fullName evidence="2">UPF0250 protein NYF23_03595</fullName>
    </recommendedName>
</protein>
<evidence type="ECO:0000313" key="3">
    <source>
        <dbReference type="EMBL" id="UVW35703.1"/>
    </source>
</evidence>
<sequence>MSDLTKVTNTTKDNAPLIEFPCDYPIKVLGSADPALHQHVLQVMDTHAPGFDRSKIAIRDSSKGKWQSITVIIRATGKPQLDDIFADLKISPRVKMVL</sequence>
<reference evidence="3" key="1">
    <citation type="submission" date="2022-08" db="EMBL/GenBank/DDBJ databases">
        <title>Catabolic pathway analysis in culturable SAR92 clade bacteria reveals their overlooked roles in DMSP degradation in coastal seas.</title>
        <authorList>
            <person name="He X."/>
            <person name="Zhang X."/>
            <person name="Zhang Y."/>
        </authorList>
    </citation>
    <scope>NUCLEOTIDE SEQUENCE</scope>
    <source>
        <strain evidence="3">H455</strain>
    </source>
</reference>